<keyword evidence="2" id="KW-0479">Metal-binding</keyword>
<dbReference type="GO" id="GO:0005506">
    <property type="term" value="F:iron ion binding"/>
    <property type="evidence" value="ECO:0007669"/>
    <property type="project" value="InterPro"/>
</dbReference>
<dbReference type="Proteomes" id="UP000789595">
    <property type="component" value="Unassembled WGS sequence"/>
</dbReference>
<evidence type="ECO:0000256" key="1">
    <source>
        <dbReference type="ARBA" id="ARBA00001961"/>
    </source>
</evidence>
<name>A0A8J2T0H1_9STRA</name>
<dbReference type="GO" id="GO:0005783">
    <property type="term" value="C:endoplasmic reticulum"/>
    <property type="evidence" value="ECO:0007669"/>
    <property type="project" value="TreeGrafter"/>
</dbReference>
<dbReference type="PANTHER" id="PTHR10869:SF241">
    <property type="entry name" value="FE2OG DIOXYGENASE DOMAIN-CONTAINING PROTEIN"/>
    <property type="match status" value="1"/>
</dbReference>
<dbReference type="InterPro" id="IPR044862">
    <property type="entry name" value="Pro_4_hyd_alph_FE2OG_OXY"/>
</dbReference>
<comment type="caution">
    <text evidence="7">The sequence shown here is derived from an EMBL/GenBank/DDBJ whole genome shotgun (WGS) entry which is preliminary data.</text>
</comment>
<organism evidence="7 8">
    <name type="scientific">Pelagomonas calceolata</name>
    <dbReference type="NCBI Taxonomy" id="35677"/>
    <lineage>
        <taxon>Eukaryota</taxon>
        <taxon>Sar</taxon>
        <taxon>Stramenopiles</taxon>
        <taxon>Ochrophyta</taxon>
        <taxon>Pelagophyceae</taxon>
        <taxon>Pelagomonadales</taxon>
        <taxon>Pelagomonadaceae</taxon>
        <taxon>Pelagomonas</taxon>
    </lineage>
</organism>
<evidence type="ECO:0000313" key="7">
    <source>
        <dbReference type="EMBL" id="CAH0378712.1"/>
    </source>
</evidence>
<proteinExistence type="predicted"/>
<dbReference type="Pfam" id="PF13640">
    <property type="entry name" value="2OG-FeII_Oxy_3"/>
    <property type="match status" value="1"/>
</dbReference>
<dbReference type="SMART" id="SM00702">
    <property type="entry name" value="P4Hc"/>
    <property type="match status" value="1"/>
</dbReference>
<dbReference type="PANTHER" id="PTHR10869">
    <property type="entry name" value="PROLYL 4-HYDROXYLASE ALPHA SUBUNIT"/>
    <property type="match status" value="1"/>
</dbReference>
<evidence type="ECO:0000256" key="2">
    <source>
        <dbReference type="ARBA" id="ARBA00022723"/>
    </source>
</evidence>
<accession>A0A8J2T0H1</accession>
<keyword evidence="3" id="KW-0223">Dioxygenase</keyword>
<gene>
    <name evidence="7" type="ORF">PECAL_6P03070</name>
</gene>
<dbReference type="AlphaFoldDB" id="A0A8J2T0H1"/>
<sequence length="272" mass="30035">MAYRLVLRRAARTGSRAFGSKLDPATCLGPRPDLTKKPLTFDPLQYAFDQGRATGQPVCGVVDDFLTEAECSKLIDLATARGYESTEETIQHSGRKGRRNDTSVINISGRCVIDSQRFADRLWARLAVSASMQPVKALLKQSNPGWTPVGLNSVFRFLRYGPGDYFRPHRDSHFVPEVSDERHGRVTSFQSLLLYLDAPEKGGESYFPLPGVGRAKIAPLPGRALVFDHGLMHGGAFLEEGAKHLVRTDVVYECPPGTTPPAWATAKIRYMT</sequence>
<dbReference type="InterPro" id="IPR006620">
    <property type="entry name" value="Pro_4_hyd_alph"/>
</dbReference>
<keyword evidence="4" id="KW-0560">Oxidoreductase</keyword>
<dbReference type="InterPro" id="IPR045054">
    <property type="entry name" value="P4HA-like"/>
</dbReference>
<evidence type="ECO:0000256" key="3">
    <source>
        <dbReference type="ARBA" id="ARBA00022964"/>
    </source>
</evidence>
<dbReference type="GO" id="GO:0004656">
    <property type="term" value="F:procollagen-proline 4-dioxygenase activity"/>
    <property type="evidence" value="ECO:0007669"/>
    <property type="project" value="TreeGrafter"/>
</dbReference>
<evidence type="ECO:0000256" key="4">
    <source>
        <dbReference type="ARBA" id="ARBA00023002"/>
    </source>
</evidence>
<evidence type="ECO:0000313" key="8">
    <source>
        <dbReference type="Proteomes" id="UP000789595"/>
    </source>
</evidence>
<dbReference type="EMBL" id="CAKKNE010000006">
    <property type="protein sequence ID" value="CAH0378712.1"/>
    <property type="molecule type" value="Genomic_DNA"/>
</dbReference>
<dbReference type="OrthoDB" id="69177at2759"/>
<dbReference type="Gene3D" id="2.60.120.620">
    <property type="entry name" value="q2cbj1_9rhob like domain"/>
    <property type="match status" value="1"/>
</dbReference>
<dbReference type="PROSITE" id="PS51471">
    <property type="entry name" value="FE2OG_OXY"/>
    <property type="match status" value="1"/>
</dbReference>
<evidence type="ECO:0000256" key="5">
    <source>
        <dbReference type="ARBA" id="ARBA00023004"/>
    </source>
</evidence>
<evidence type="ECO:0000259" key="6">
    <source>
        <dbReference type="PROSITE" id="PS51471"/>
    </source>
</evidence>
<dbReference type="GO" id="GO:0031418">
    <property type="term" value="F:L-ascorbic acid binding"/>
    <property type="evidence" value="ECO:0007669"/>
    <property type="project" value="InterPro"/>
</dbReference>
<keyword evidence="5" id="KW-0408">Iron</keyword>
<reference evidence="7" key="1">
    <citation type="submission" date="2021-11" db="EMBL/GenBank/DDBJ databases">
        <authorList>
            <consortium name="Genoscope - CEA"/>
            <person name="William W."/>
        </authorList>
    </citation>
    <scope>NUCLEOTIDE SEQUENCE</scope>
</reference>
<feature type="domain" description="Fe2OG dioxygenase" evidence="6">
    <location>
        <begin position="150"/>
        <end position="272"/>
    </location>
</feature>
<comment type="cofactor">
    <cofactor evidence="1">
        <name>L-ascorbate</name>
        <dbReference type="ChEBI" id="CHEBI:38290"/>
    </cofactor>
</comment>
<dbReference type="InterPro" id="IPR005123">
    <property type="entry name" value="Oxoglu/Fe-dep_dioxygenase_dom"/>
</dbReference>
<protein>
    <recommendedName>
        <fullName evidence="6">Fe2OG dioxygenase domain-containing protein</fullName>
    </recommendedName>
</protein>
<keyword evidence="8" id="KW-1185">Reference proteome</keyword>